<dbReference type="GO" id="GO:0005773">
    <property type="term" value="C:vacuole"/>
    <property type="evidence" value="ECO:0007669"/>
    <property type="project" value="UniProtKB-SubCell"/>
</dbReference>
<dbReference type="InterPro" id="IPR017853">
    <property type="entry name" value="GH"/>
</dbReference>
<organism evidence="12">
    <name type="scientific">Brassica campestris</name>
    <name type="common">Field mustard</name>
    <dbReference type="NCBI Taxonomy" id="3711"/>
    <lineage>
        <taxon>Eukaryota</taxon>
        <taxon>Viridiplantae</taxon>
        <taxon>Streptophyta</taxon>
        <taxon>Embryophyta</taxon>
        <taxon>Tracheophyta</taxon>
        <taxon>Spermatophyta</taxon>
        <taxon>Magnoliopsida</taxon>
        <taxon>eudicotyledons</taxon>
        <taxon>Gunneridae</taxon>
        <taxon>Pentapetalae</taxon>
        <taxon>rosids</taxon>
        <taxon>malvids</taxon>
        <taxon>Brassicales</taxon>
        <taxon>Brassicaceae</taxon>
        <taxon>Brassiceae</taxon>
        <taxon>Brassica</taxon>
    </lineage>
</organism>
<evidence type="ECO:0000256" key="1">
    <source>
        <dbReference type="ARBA" id="ARBA00003014"/>
    </source>
</evidence>
<evidence type="ECO:0000256" key="8">
    <source>
        <dbReference type="ARBA" id="ARBA00034026"/>
    </source>
</evidence>
<dbReference type="EMBL" id="LR031574">
    <property type="protein sequence ID" value="VDC97282.1"/>
    <property type="molecule type" value="Genomic_DNA"/>
</dbReference>
<feature type="signal peptide" evidence="10">
    <location>
        <begin position="1"/>
        <end position="15"/>
    </location>
</feature>
<dbReference type="PANTHER" id="PTHR10353">
    <property type="entry name" value="GLYCOSYL HYDROLASE"/>
    <property type="match status" value="1"/>
</dbReference>
<dbReference type="EMBL" id="LS974623">
    <property type="protein sequence ID" value="CAG7901701.1"/>
    <property type="molecule type" value="Genomic_DNA"/>
</dbReference>
<evidence type="ECO:0000256" key="2">
    <source>
        <dbReference type="ARBA" id="ARBA00004116"/>
    </source>
</evidence>
<comment type="function">
    <text evidence="1">Degradation of glucosinolates (glucose residue linked by a thioglucoside bound to an amino acid derivative) to glucose, sulfate and any of the products: thiocyanates, isothiocyanates, nitriles, epithionitriles or oxazolidine-2-thiones.</text>
</comment>
<evidence type="ECO:0000256" key="9">
    <source>
        <dbReference type="RuleBase" id="RU003690"/>
    </source>
</evidence>
<sequence>MELFLFLVTICLSLAFSGKCSDDYSRNDFPEGFVFGSARIFGFSVLSKWEGAIAEDGRMPSIVDTFAHSGNGSNGDIACDGYHKYKEDVRLMYDMGLDALRLSISWSRLIPS</sequence>
<dbReference type="GO" id="GO:0005975">
    <property type="term" value="P:carbohydrate metabolic process"/>
    <property type="evidence" value="ECO:0007669"/>
    <property type="project" value="InterPro"/>
</dbReference>
<dbReference type="EC" id="3.2.1.147" evidence="4"/>
<accession>A0A3P6AXE4</accession>
<name>A0A3P6AXE4_BRACM</name>
<evidence type="ECO:0000256" key="4">
    <source>
        <dbReference type="ARBA" id="ARBA00012250"/>
    </source>
</evidence>
<comment type="catalytic activity">
    <reaction evidence="8">
        <text>a thioglucoside + H2O = a sugar + a thiol.</text>
        <dbReference type="EC" id="3.2.1.147"/>
    </reaction>
</comment>
<evidence type="ECO:0000256" key="6">
    <source>
        <dbReference type="ARBA" id="ARBA00032643"/>
    </source>
</evidence>
<comment type="similarity">
    <text evidence="3 9">Belongs to the glycosyl hydrolase 1 family.</text>
</comment>
<feature type="non-terminal residue" evidence="12">
    <location>
        <position position="112"/>
    </location>
</feature>
<protein>
    <recommendedName>
        <fullName evidence="4">thioglucosidase</fullName>
        <ecNumber evidence="4">3.2.1.147</ecNumber>
    </recommendedName>
    <alternativeName>
        <fullName evidence="6">Sinigrinase</fullName>
    </alternativeName>
    <alternativeName>
        <fullName evidence="7">Thioglucosidase</fullName>
    </alternativeName>
</protein>
<dbReference type="Pfam" id="PF00232">
    <property type="entry name" value="Glyco_hydro_1"/>
    <property type="match status" value="1"/>
</dbReference>
<feature type="non-terminal residue" evidence="12">
    <location>
        <position position="1"/>
    </location>
</feature>
<dbReference type="Proteomes" id="UP000694005">
    <property type="component" value="Chromosome A07"/>
</dbReference>
<feature type="chain" id="PRO_5039861569" description="thioglucosidase" evidence="10">
    <location>
        <begin position="16"/>
        <end position="112"/>
    </location>
</feature>
<reference evidence="12" key="1">
    <citation type="submission" date="2018-11" db="EMBL/GenBank/DDBJ databases">
        <authorList>
            <consortium name="Genoscope - CEA"/>
            <person name="William W."/>
        </authorList>
    </citation>
    <scope>NUCLEOTIDE SEQUENCE</scope>
</reference>
<proteinExistence type="inferred from homology"/>
<evidence type="ECO:0000256" key="3">
    <source>
        <dbReference type="ARBA" id="ARBA00010838"/>
    </source>
</evidence>
<evidence type="ECO:0000256" key="5">
    <source>
        <dbReference type="ARBA" id="ARBA00022554"/>
    </source>
</evidence>
<dbReference type="PANTHER" id="PTHR10353:SF254">
    <property type="entry name" value="THIOGLUCOSIDASE"/>
    <property type="match status" value="1"/>
</dbReference>
<evidence type="ECO:0000313" key="12">
    <source>
        <dbReference type="EMBL" id="VDC97282.1"/>
    </source>
</evidence>
<dbReference type="InterPro" id="IPR001360">
    <property type="entry name" value="Glyco_hydro_1"/>
</dbReference>
<evidence type="ECO:0000256" key="7">
    <source>
        <dbReference type="ARBA" id="ARBA00032797"/>
    </source>
</evidence>
<keyword evidence="5" id="KW-0926">Vacuole</keyword>
<dbReference type="SUPFAM" id="SSF51445">
    <property type="entry name" value="(Trans)glycosidases"/>
    <property type="match status" value="1"/>
</dbReference>
<gene>
    <name evidence="12" type="ORF">BRAA07T28945Z</name>
    <name evidence="11" type="ORF">BRAPAZ1V2_A07P13450.2</name>
</gene>
<evidence type="ECO:0000256" key="10">
    <source>
        <dbReference type="SAM" id="SignalP"/>
    </source>
</evidence>
<dbReference type="Gramene" id="A07p13450.2_BraZ1">
    <property type="protein sequence ID" value="A07p13450.2_BraZ1.CDS"/>
    <property type="gene ID" value="A07g13450.2_BraZ1"/>
</dbReference>
<dbReference type="GO" id="GO:0019137">
    <property type="term" value="F:thioglucosidase activity"/>
    <property type="evidence" value="ECO:0007669"/>
    <property type="project" value="UniProtKB-EC"/>
</dbReference>
<evidence type="ECO:0000313" key="11">
    <source>
        <dbReference type="EMBL" id="CAG7901701.1"/>
    </source>
</evidence>
<dbReference type="Gene3D" id="3.20.20.80">
    <property type="entry name" value="Glycosidases"/>
    <property type="match status" value="1"/>
</dbReference>
<comment type="subcellular location">
    <subcellularLocation>
        <location evidence="2">Vacuole</location>
    </subcellularLocation>
</comment>
<keyword evidence="10" id="KW-0732">Signal</keyword>
<dbReference type="AlphaFoldDB" id="A0A3P6AXE4"/>